<keyword evidence="2" id="KW-1133">Transmembrane helix</keyword>
<feature type="region of interest" description="Disordered" evidence="1">
    <location>
        <begin position="170"/>
        <end position="189"/>
    </location>
</feature>
<proteinExistence type="predicted"/>
<gene>
    <name evidence="3" type="ORF">IQ247_16330</name>
</gene>
<feature type="compositionally biased region" description="Low complexity" evidence="1">
    <location>
        <begin position="130"/>
        <end position="149"/>
    </location>
</feature>
<dbReference type="EMBL" id="JADEWL010000053">
    <property type="protein sequence ID" value="MBE9214215.1"/>
    <property type="molecule type" value="Genomic_DNA"/>
</dbReference>
<comment type="caution">
    <text evidence="3">The sequence shown here is derived from an EMBL/GenBank/DDBJ whole genome shotgun (WGS) entry which is preliminary data.</text>
</comment>
<dbReference type="AlphaFoldDB" id="A0A8J7F3H6"/>
<feature type="region of interest" description="Disordered" evidence="1">
    <location>
        <begin position="128"/>
        <end position="150"/>
    </location>
</feature>
<keyword evidence="2" id="KW-0812">Transmembrane</keyword>
<evidence type="ECO:0000313" key="3">
    <source>
        <dbReference type="EMBL" id="MBE9214215.1"/>
    </source>
</evidence>
<feature type="compositionally biased region" description="Low complexity" evidence="1">
    <location>
        <begin position="231"/>
        <end position="249"/>
    </location>
</feature>
<feature type="region of interest" description="Disordered" evidence="1">
    <location>
        <begin position="223"/>
        <end position="275"/>
    </location>
</feature>
<keyword evidence="2" id="KW-0472">Membrane</keyword>
<evidence type="ECO:0000256" key="1">
    <source>
        <dbReference type="SAM" id="MobiDB-lite"/>
    </source>
</evidence>
<feature type="compositionally biased region" description="Polar residues" evidence="1">
    <location>
        <begin position="250"/>
        <end position="275"/>
    </location>
</feature>
<name>A0A8J7F3H6_9CYAN</name>
<accession>A0A8J7F3H6</accession>
<protein>
    <submittedName>
        <fullName evidence="3">Uncharacterized protein</fullName>
    </submittedName>
</protein>
<dbReference type="RefSeq" id="WP_193921764.1">
    <property type="nucleotide sequence ID" value="NZ_JADEWL010000053.1"/>
</dbReference>
<sequence>MSRSRFASPRLRYLKARLSVLTRPSFLIAAVFLAGMGFVIREYWTNPDFLKFAQNQTASSPTSSNQSSLSEEDRAIAADIDNLSILDYDQKKAEIPIITNFPDSNKLKKQNEEQLSKILELSKKNETTNEIKSNTTSESNNTNNSLTSSQNPFISQAENLLKFNFRSKEEGGNTNNLTNSLSPFASGLQTPQSSLNLGINSGNSANQNQNGVSESALKAAINQSNNQSKENSTTTSINTSNNPSTNTNNFGQLPLNNNSSTVPTSSLNQQLRQSETTPLVDTTIFNQPLNNQQQNPYSNFNQSGLNNQIQNPNNNFYNQQNFNNQLPVTNYNQPNPNFNNQLPVTNFNNPTLNNPTFNNQIQNPYNNFNNNQLPTNNYNQSNFNNQSLNNQIQNPYNNFNNTPITGNRYNPEIQQRVNNIYNRLTNRDNPTVNPNTYNLPINNGNTNFQQPNIQQFNSPYSTQTPLQYPNSGY</sequence>
<evidence type="ECO:0000313" key="4">
    <source>
        <dbReference type="Proteomes" id="UP000620559"/>
    </source>
</evidence>
<evidence type="ECO:0000256" key="2">
    <source>
        <dbReference type="SAM" id="Phobius"/>
    </source>
</evidence>
<dbReference type="Proteomes" id="UP000620559">
    <property type="component" value="Unassembled WGS sequence"/>
</dbReference>
<reference evidence="3" key="1">
    <citation type="submission" date="2020-10" db="EMBL/GenBank/DDBJ databases">
        <authorList>
            <person name="Castelo-Branco R."/>
            <person name="Eusebio N."/>
            <person name="Adriana R."/>
            <person name="Vieira A."/>
            <person name="Brugerolle De Fraissinette N."/>
            <person name="Rezende De Castro R."/>
            <person name="Schneider M.P."/>
            <person name="Vasconcelos V."/>
            <person name="Leao P.N."/>
        </authorList>
    </citation>
    <scope>NUCLEOTIDE SEQUENCE</scope>
    <source>
        <strain evidence="3">LEGE 06105</strain>
    </source>
</reference>
<keyword evidence="4" id="KW-1185">Reference proteome</keyword>
<feature type="transmembrane region" description="Helical" evidence="2">
    <location>
        <begin position="20"/>
        <end position="40"/>
    </location>
</feature>
<feature type="compositionally biased region" description="Polar residues" evidence="1">
    <location>
        <begin position="172"/>
        <end position="189"/>
    </location>
</feature>
<organism evidence="3 4">
    <name type="scientific">Plectonema cf. radiosum LEGE 06105</name>
    <dbReference type="NCBI Taxonomy" id="945769"/>
    <lineage>
        <taxon>Bacteria</taxon>
        <taxon>Bacillati</taxon>
        <taxon>Cyanobacteriota</taxon>
        <taxon>Cyanophyceae</taxon>
        <taxon>Oscillatoriophycideae</taxon>
        <taxon>Oscillatoriales</taxon>
        <taxon>Microcoleaceae</taxon>
        <taxon>Plectonema</taxon>
    </lineage>
</organism>